<evidence type="ECO:0000256" key="2">
    <source>
        <dbReference type="ARBA" id="ARBA00022679"/>
    </source>
</evidence>
<name>A0AAU7NMN1_PEDPE</name>
<dbReference type="SUPFAM" id="SSF53756">
    <property type="entry name" value="UDP-Glycosyltransferase/glycogen phosphorylase"/>
    <property type="match status" value="1"/>
</dbReference>
<keyword evidence="2 5" id="KW-0808">Transferase</keyword>
<dbReference type="PANTHER" id="PTHR12526:SF629">
    <property type="entry name" value="TEICHURONIC ACID BIOSYNTHESIS GLYCOSYLTRANSFERASE TUAH-RELATED"/>
    <property type="match status" value="1"/>
</dbReference>
<evidence type="ECO:0000256" key="1">
    <source>
        <dbReference type="ARBA" id="ARBA00022676"/>
    </source>
</evidence>
<evidence type="ECO:0000259" key="3">
    <source>
        <dbReference type="Pfam" id="PF00534"/>
    </source>
</evidence>
<accession>A0AAU7NMN1</accession>
<reference evidence="5" key="2">
    <citation type="submission" date="2024-05" db="EMBL/GenBank/DDBJ databases">
        <authorList>
            <person name="Chen H."/>
        </authorList>
    </citation>
    <scope>NUCLEOTIDE SEQUENCE</scope>
    <source>
        <strain evidence="5">CGMCC 7049</strain>
    </source>
</reference>
<gene>
    <name evidence="5" type="ORF">BB06_02955</name>
</gene>
<dbReference type="InterPro" id="IPR028098">
    <property type="entry name" value="Glyco_trans_4-like_N"/>
</dbReference>
<dbReference type="AlphaFoldDB" id="A0AAU7NMN1"/>
<feature type="domain" description="Glycosyltransferase subfamily 4-like N-terminal" evidence="4">
    <location>
        <begin position="13"/>
        <end position="177"/>
    </location>
</feature>
<dbReference type="InterPro" id="IPR001296">
    <property type="entry name" value="Glyco_trans_1"/>
</dbReference>
<evidence type="ECO:0000259" key="4">
    <source>
        <dbReference type="Pfam" id="PF13439"/>
    </source>
</evidence>
<evidence type="ECO:0000313" key="5">
    <source>
        <dbReference type="EMBL" id="XBS08924.1"/>
    </source>
</evidence>
<proteinExistence type="predicted"/>
<dbReference type="EMBL" id="CP157400">
    <property type="protein sequence ID" value="XBS08924.1"/>
    <property type="molecule type" value="Genomic_DNA"/>
</dbReference>
<dbReference type="EC" id="2.4.-.-" evidence="5"/>
<organism evidence="5">
    <name type="scientific">Pediococcus pentosaceus CGMCC 7049</name>
    <dbReference type="NCBI Taxonomy" id="1460385"/>
    <lineage>
        <taxon>Bacteria</taxon>
        <taxon>Bacillati</taxon>
        <taxon>Bacillota</taxon>
        <taxon>Bacilli</taxon>
        <taxon>Lactobacillales</taxon>
        <taxon>Lactobacillaceae</taxon>
        <taxon>Pediococcus</taxon>
    </lineage>
</organism>
<dbReference type="Gene3D" id="3.40.50.2000">
    <property type="entry name" value="Glycogen Phosphorylase B"/>
    <property type="match status" value="2"/>
</dbReference>
<sequence length="372" mass="41924">MKKILLTGVGANMGGTETFVQTLVKELHHNANFVVLAASKTEVAEADFFKKYNVRVVYLKNIFGFKSILKRPRIIESFLLKEKFDIVHINATSLNAAYIAKKADKLGVKVIYQVHNYSPSGYGVVAKSLTTLLAKNNRSILKKIPDIKLVAVSEEVQEKLFGKKIKSEVILNGVDSDVYAFNESRRRIIREKFLISEKEVVGIMVARMTPIKNYDRAVKIATLSIERGVLDRFYMVGDGPERERIQKLIDELPSRIKENMYVMGERNDIPDLLTMSDVMLLTSSNEGLSLSVIEGQAAGLGIVASDGVPAVTNITGKVIYISLRVEDKVWTDAIEKMSINNFTDRIKSNEYVLNSQFSKKIFIRKFIELYNL</sequence>
<reference evidence="5" key="1">
    <citation type="submission" date="2014-02" db="EMBL/GenBank/DDBJ databases">
        <authorList>
            <person name="Zhao D."/>
            <person name="Dong X."/>
            <person name="Li Y."/>
            <person name="Lv L."/>
            <person name="Zhao D."/>
            <person name="Gao Y."/>
            <person name="Wang Y."/>
            <person name="Li Y."/>
        </authorList>
    </citation>
    <scope>NUCLEOTIDE SEQUENCE</scope>
    <source>
        <strain evidence="5">CGMCC 7049</strain>
    </source>
</reference>
<dbReference type="PANTHER" id="PTHR12526">
    <property type="entry name" value="GLYCOSYLTRANSFERASE"/>
    <property type="match status" value="1"/>
</dbReference>
<dbReference type="RefSeq" id="WP_029257826.1">
    <property type="nucleotide sequence ID" value="NZ_CP157400.1"/>
</dbReference>
<protein>
    <submittedName>
        <fullName evidence="5">Glycosyltransferase</fullName>
        <ecNumber evidence="5">2.4.-.-</ecNumber>
    </submittedName>
</protein>
<dbReference type="GO" id="GO:0016757">
    <property type="term" value="F:glycosyltransferase activity"/>
    <property type="evidence" value="ECO:0007669"/>
    <property type="project" value="UniProtKB-KW"/>
</dbReference>
<dbReference type="Pfam" id="PF13439">
    <property type="entry name" value="Glyco_transf_4"/>
    <property type="match status" value="1"/>
</dbReference>
<feature type="domain" description="Glycosyl transferase family 1" evidence="3">
    <location>
        <begin position="186"/>
        <end position="314"/>
    </location>
</feature>
<dbReference type="Pfam" id="PF00534">
    <property type="entry name" value="Glycos_transf_1"/>
    <property type="match status" value="1"/>
</dbReference>
<keyword evidence="1 5" id="KW-0328">Glycosyltransferase</keyword>